<dbReference type="PANTHER" id="PTHR30349:SF81">
    <property type="entry name" value="TYROSINE RECOMBINASE XERC"/>
    <property type="match status" value="1"/>
</dbReference>
<dbReference type="GO" id="GO:0015074">
    <property type="term" value="P:DNA integration"/>
    <property type="evidence" value="ECO:0007669"/>
    <property type="project" value="UniProtKB-KW"/>
</dbReference>
<dbReference type="PROSITE" id="PS51898">
    <property type="entry name" value="TYR_RECOMBINASE"/>
    <property type="match status" value="1"/>
</dbReference>
<dbReference type="EMBL" id="CP016616">
    <property type="protein sequence ID" value="ANY77709.1"/>
    <property type="molecule type" value="Genomic_DNA"/>
</dbReference>
<evidence type="ECO:0000313" key="5">
    <source>
        <dbReference type="EMBL" id="ANY77709.1"/>
    </source>
</evidence>
<dbReference type="PANTHER" id="PTHR30349">
    <property type="entry name" value="PHAGE INTEGRASE-RELATED"/>
    <property type="match status" value="1"/>
</dbReference>
<dbReference type="KEGG" id="moc:BB934_05235"/>
<dbReference type="GO" id="GO:0006310">
    <property type="term" value="P:DNA recombination"/>
    <property type="evidence" value="ECO:0007669"/>
    <property type="project" value="UniProtKB-KW"/>
</dbReference>
<keyword evidence="1" id="KW-0159">Chromosome partition</keyword>
<evidence type="ECO:0000256" key="3">
    <source>
        <dbReference type="ARBA" id="ARBA00023172"/>
    </source>
</evidence>
<dbReference type="GO" id="GO:0003677">
    <property type="term" value="F:DNA binding"/>
    <property type="evidence" value="ECO:0007669"/>
    <property type="project" value="InterPro"/>
</dbReference>
<accession>A0A1B2ECQ0</accession>
<dbReference type="InterPro" id="IPR050090">
    <property type="entry name" value="Tyrosine_recombinase_XerCD"/>
</dbReference>
<gene>
    <name evidence="5" type="ORF">BB934_05235</name>
</gene>
<keyword evidence="2" id="KW-0229">DNA integration</keyword>
<evidence type="ECO:0000259" key="4">
    <source>
        <dbReference type="PROSITE" id="PS51898"/>
    </source>
</evidence>
<dbReference type="RefSeq" id="WP_099508698.1">
    <property type="nucleotide sequence ID" value="NZ_CP016616.1"/>
</dbReference>
<dbReference type="GO" id="GO:0007059">
    <property type="term" value="P:chromosome segregation"/>
    <property type="evidence" value="ECO:0007669"/>
    <property type="project" value="UniProtKB-KW"/>
</dbReference>
<evidence type="ECO:0000256" key="1">
    <source>
        <dbReference type="ARBA" id="ARBA00022829"/>
    </source>
</evidence>
<dbReference type="Pfam" id="PF00589">
    <property type="entry name" value="Phage_integrase"/>
    <property type="match status" value="1"/>
</dbReference>
<keyword evidence="3" id="KW-0233">DNA recombination</keyword>
<reference evidence="5" key="1">
    <citation type="submission" date="2016-07" db="EMBL/GenBank/DDBJ databases">
        <title>Microvirga ossetica sp. nov. a new species of rhizobia isolated from root nodules of the legume species Vicia alpestris Steven originated from North Ossetia region in the Caucasus.</title>
        <authorList>
            <person name="Safronova V.I."/>
            <person name="Kuznetsova I.G."/>
            <person name="Sazanova A.L."/>
            <person name="Belimov A."/>
            <person name="Andronov E."/>
            <person name="Osledkin Y.S."/>
            <person name="Onishchuk O.P."/>
            <person name="Kurchak O.N."/>
            <person name="Shaposhnikov A.I."/>
            <person name="Willems A."/>
            <person name="Tikhonovich I.A."/>
        </authorList>
    </citation>
    <scope>NUCLEOTIDE SEQUENCE [LARGE SCALE GENOMIC DNA]</scope>
    <source>
        <strain evidence="5">V5/3M</strain>
    </source>
</reference>
<sequence length="304" mass="33900">MLSLDLARYAELQHHLGFKFRVQHTLLKSFVAFAQSHGDRYVQTARVLEWATLAPSPQQRRNRLLTVRRFALALSAEDRCHEVPPADALGRSLLERRIPHIYTADEITTLMRAAASLKPSGSIRPLLYETLFGLLAATGIRVSEALALRLDDLTADGLVIRQTKFQKSRLLLLHATTWEALDRYVSARQRLGTLNHALFVSNTGTPPSYPTVIAIFLRLTRSTGLRGQPGQPGPRIHDLRHTFAVRSLEQCRPDRDAVGRHIVALSTYLGHAHVTETYWYLQATPILMGQIASAGEALHQGAVA</sequence>
<dbReference type="AlphaFoldDB" id="A0A1B2ECQ0"/>
<evidence type="ECO:0000256" key="2">
    <source>
        <dbReference type="ARBA" id="ARBA00022908"/>
    </source>
</evidence>
<organism evidence="5">
    <name type="scientific">Microvirga ossetica</name>
    <dbReference type="NCBI Taxonomy" id="1882682"/>
    <lineage>
        <taxon>Bacteria</taxon>
        <taxon>Pseudomonadati</taxon>
        <taxon>Pseudomonadota</taxon>
        <taxon>Alphaproteobacteria</taxon>
        <taxon>Hyphomicrobiales</taxon>
        <taxon>Methylobacteriaceae</taxon>
        <taxon>Microvirga</taxon>
    </lineage>
</organism>
<protein>
    <submittedName>
        <fullName evidence="5">Integrase</fullName>
    </submittedName>
</protein>
<dbReference type="InterPro" id="IPR011010">
    <property type="entry name" value="DNA_brk_join_enz"/>
</dbReference>
<dbReference type="InterPro" id="IPR002104">
    <property type="entry name" value="Integrase_catalytic"/>
</dbReference>
<feature type="domain" description="Tyr recombinase" evidence="4">
    <location>
        <begin position="97"/>
        <end position="293"/>
    </location>
</feature>
<dbReference type="SUPFAM" id="SSF56349">
    <property type="entry name" value="DNA breaking-rejoining enzymes"/>
    <property type="match status" value="1"/>
</dbReference>
<name>A0A1B2ECQ0_9HYPH</name>
<dbReference type="OrthoDB" id="5464621at2"/>
<dbReference type="InterPro" id="IPR013762">
    <property type="entry name" value="Integrase-like_cat_sf"/>
</dbReference>
<dbReference type="Gene3D" id="1.10.443.10">
    <property type="entry name" value="Intergrase catalytic core"/>
    <property type="match status" value="1"/>
</dbReference>
<proteinExistence type="predicted"/>